<dbReference type="CDD" id="cd03801">
    <property type="entry name" value="GT4_PimA-like"/>
    <property type="match status" value="1"/>
</dbReference>
<organism evidence="1 2">
    <name type="scientific">Halalkalibaculum roseum</name>
    <dbReference type="NCBI Taxonomy" id="2709311"/>
    <lineage>
        <taxon>Bacteria</taxon>
        <taxon>Pseudomonadati</taxon>
        <taxon>Balneolota</taxon>
        <taxon>Balneolia</taxon>
        <taxon>Balneolales</taxon>
        <taxon>Balneolaceae</taxon>
        <taxon>Halalkalibaculum</taxon>
    </lineage>
</organism>
<dbReference type="Gene3D" id="3.40.50.2000">
    <property type="entry name" value="Glycogen Phosphorylase B"/>
    <property type="match status" value="1"/>
</dbReference>
<sequence>MNQAEHVLILGIVWPEPKSSAAGHRMMNLIRLFQAEGWKVSFASPAAPGEFSSNLDQLGIDTYNIQVNRSEFDQFVQDLNPTIVLFDRFMMEEQFGWRVAEQCPKALRVLDTEDLHCLRRTREKAVKEGRLFETNDLLEEEISKREIASILRSDLSLIISEYEMNLLRDLFDVDSEVLCYLPFMENAIDENATYDVPGFKARRHFITIGNFSHKPNLDSVIYLKQEIWPLIHQKLPEAEMHVYGAYPTQQVEQMHDPAKQFHIKGRADDAESVIKNARVMLAPLRFGAGLKGKLLEAMRCGTPNVATDIGAEGMVSERRWSGFIANRPEVFAKRAVQLYTDPEEWRNSVDAGCHIINEKFADTSHHNDFIKRLKIINQNLAEHRKHNFTGSMLMHHTMASSRYMSRWIEEKNKK</sequence>
<accession>A0A6M1SX53</accession>
<evidence type="ECO:0000313" key="2">
    <source>
        <dbReference type="Proteomes" id="UP000473278"/>
    </source>
</evidence>
<reference evidence="1 2" key="1">
    <citation type="submission" date="2020-02" db="EMBL/GenBank/DDBJ databases">
        <title>Balneolaceae bacterium YR4-1, complete genome.</title>
        <authorList>
            <person name="Li Y."/>
            <person name="Wu S."/>
        </authorList>
    </citation>
    <scope>NUCLEOTIDE SEQUENCE [LARGE SCALE GENOMIC DNA]</scope>
    <source>
        <strain evidence="1 2">YR4-1</strain>
    </source>
</reference>
<dbReference type="AlphaFoldDB" id="A0A6M1SX53"/>
<dbReference type="Pfam" id="PF13692">
    <property type="entry name" value="Glyco_trans_1_4"/>
    <property type="match status" value="1"/>
</dbReference>
<keyword evidence="2" id="KW-1185">Reference proteome</keyword>
<dbReference type="PANTHER" id="PTHR12526">
    <property type="entry name" value="GLYCOSYLTRANSFERASE"/>
    <property type="match status" value="1"/>
</dbReference>
<name>A0A6M1SX53_9BACT</name>
<dbReference type="Proteomes" id="UP000473278">
    <property type="component" value="Unassembled WGS sequence"/>
</dbReference>
<dbReference type="RefSeq" id="WP_165143058.1">
    <property type="nucleotide sequence ID" value="NZ_JAALLT010000004.1"/>
</dbReference>
<dbReference type="GO" id="GO:0016740">
    <property type="term" value="F:transferase activity"/>
    <property type="evidence" value="ECO:0007669"/>
    <property type="project" value="UniProtKB-KW"/>
</dbReference>
<dbReference type="PANTHER" id="PTHR12526:SF584">
    <property type="entry name" value="GLYCOSYLTRANSFERASE"/>
    <property type="match status" value="1"/>
</dbReference>
<proteinExistence type="predicted"/>
<keyword evidence="1" id="KW-0808">Transferase</keyword>
<protein>
    <submittedName>
        <fullName evidence="1">Glycosyltransferase family 4 protein</fullName>
    </submittedName>
</protein>
<comment type="caution">
    <text evidence="1">The sequence shown here is derived from an EMBL/GenBank/DDBJ whole genome shotgun (WGS) entry which is preliminary data.</text>
</comment>
<dbReference type="SUPFAM" id="SSF53756">
    <property type="entry name" value="UDP-Glycosyltransferase/glycogen phosphorylase"/>
    <property type="match status" value="1"/>
</dbReference>
<gene>
    <name evidence="1" type="ORF">G3570_12965</name>
</gene>
<evidence type="ECO:0000313" key="1">
    <source>
        <dbReference type="EMBL" id="NGP77552.1"/>
    </source>
</evidence>
<dbReference type="EMBL" id="JAALLT010000004">
    <property type="protein sequence ID" value="NGP77552.1"/>
    <property type="molecule type" value="Genomic_DNA"/>
</dbReference>